<feature type="compositionally biased region" description="Basic and acidic residues" evidence="1">
    <location>
        <begin position="180"/>
        <end position="189"/>
    </location>
</feature>
<sequence>MSCLRVNNSQILWSPDTGILITPSGFGPYVHVYAVRSCAARLQQPVACGEWSTLQLGGNHGLGLHIISCGSGSEPPQLRSTILGPPGPPTFRLPSSAKSDESVLRGAAFLRASATSCRSPLGFGLTSSPLSTNSQSTSPSSPPTPLMPATPADPDYNIEQDGGDSNDQRQSSASPTPPAEDLHLSRPPEEPTSTRSKSPSPPTPPHESASRTALLALRREEGGSEARLRPSEGPGVQYVEKLDQLHPHLLYAGVRHLAKLRTNNDASSGENSFGTGVEYKDIDDKLCLSPSHSESLAPTGATSLGSTHMEKTAKMMRPSAPDPSPPHPPQLQRTAPH</sequence>
<feature type="compositionally biased region" description="Polar residues" evidence="1">
    <location>
        <begin position="290"/>
        <end position="306"/>
    </location>
</feature>
<feature type="region of interest" description="Disordered" evidence="1">
    <location>
        <begin position="289"/>
        <end position="337"/>
    </location>
</feature>
<keyword evidence="3" id="KW-1185">Reference proteome</keyword>
<dbReference type="EMBL" id="KZ994883">
    <property type="protein sequence ID" value="RKO91838.1"/>
    <property type="molecule type" value="Genomic_DNA"/>
</dbReference>
<dbReference type="Proteomes" id="UP000269721">
    <property type="component" value="Unassembled WGS sequence"/>
</dbReference>
<feature type="region of interest" description="Disordered" evidence="1">
    <location>
        <begin position="126"/>
        <end position="212"/>
    </location>
</feature>
<organism evidence="2 3">
    <name type="scientific">Blyttiomyces helicus</name>
    <dbReference type="NCBI Taxonomy" id="388810"/>
    <lineage>
        <taxon>Eukaryota</taxon>
        <taxon>Fungi</taxon>
        <taxon>Fungi incertae sedis</taxon>
        <taxon>Chytridiomycota</taxon>
        <taxon>Chytridiomycota incertae sedis</taxon>
        <taxon>Chytridiomycetes</taxon>
        <taxon>Chytridiomycetes incertae sedis</taxon>
        <taxon>Blyttiomyces</taxon>
    </lineage>
</organism>
<name>A0A4P9WJX4_9FUNG</name>
<accession>A0A4P9WJX4</accession>
<feature type="compositionally biased region" description="Pro residues" evidence="1">
    <location>
        <begin position="320"/>
        <end position="329"/>
    </location>
</feature>
<protein>
    <submittedName>
        <fullName evidence="2">Uncharacterized protein</fullName>
    </submittedName>
</protein>
<evidence type="ECO:0000256" key="1">
    <source>
        <dbReference type="SAM" id="MobiDB-lite"/>
    </source>
</evidence>
<feature type="compositionally biased region" description="Low complexity" evidence="1">
    <location>
        <begin position="126"/>
        <end position="139"/>
    </location>
</feature>
<gene>
    <name evidence="2" type="ORF">BDK51DRAFT_40071</name>
</gene>
<proteinExistence type="predicted"/>
<evidence type="ECO:0000313" key="2">
    <source>
        <dbReference type="EMBL" id="RKO91838.1"/>
    </source>
</evidence>
<feature type="compositionally biased region" description="Polar residues" evidence="1">
    <location>
        <begin position="165"/>
        <end position="174"/>
    </location>
</feature>
<reference evidence="3" key="1">
    <citation type="journal article" date="2018" name="Nat. Microbiol.">
        <title>Leveraging single-cell genomics to expand the fungal tree of life.</title>
        <authorList>
            <person name="Ahrendt S.R."/>
            <person name="Quandt C.A."/>
            <person name="Ciobanu D."/>
            <person name="Clum A."/>
            <person name="Salamov A."/>
            <person name="Andreopoulos B."/>
            <person name="Cheng J.F."/>
            <person name="Woyke T."/>
            <person name="Pelin A."/>
            <person name="Henrissat B."/>
            <person name="Reynolds N.K."/>
            <person name="Benny G.L."/>
            <person name="Smith M.E."/>
            <person name="James T.Y."/>
            <person name="Grigoriev I.V."/>
        </authorList>
    </citation>
    <scope>NUCLEOTIDE SEQUENCE [LARGE SCALE GENOMIC DNA]</scope>
</reference>
<feature type="region of interest" description="Disordered" evidence="1">
    <location>
        <begin position="75"/>
        <end position="98"/>
    </location>
</feature>
<dbReference type="AlphaFoldDB" id="A0A4P9WJX4"/>
<evidence type="ECO:0000313" key="3">
    <source>
        <dbReference type="Proteomes" id="UP000269721"/>
    </source>
</evidence>